<keyword evidence="2" id="KW-1185">Reference proteome</keyword>
<protein>
    <submittedName>
        <fullName evidence="1">Uncharacterized protein</fullName>
    </submittedName>
</protein>
<reference evidence="1" key="1">
    <citation type="submission" date="2023-06" db="EMBL/GenBank/DDBJ databases">
        <title>Genome sequence of Nocardioides sp. SOB44.</title>
        <authorList>
            <person name="Zhang G."/>
        </authorList>
    </citation>
    <scope>NUCLEOTIDE SEQUENCE</scope>
    <source>
        <strain evidence="1">SOB44</strain>
    </source>
</reference>
<evidence type="ECO:0000313" key="1">
    <source>
        <dbReference type="EMBL" id="MDO3398071.1"/>
    </source>
</evidence>
<organism evidence="1 2">
    <name type="scientific">Nocardioides cremeus</name>
    <dbReference type="NCBI Taxonomy" id="3058044"/>
    <lineage>
        <taxon>Bacteria</taxon>
        <taxon>Bacillati</taxon>
        <taxon>Actinomycetota</taxon>
        <taxon>Actinomycetes</taxon>
        <taxon>Propionibacteriales</taxon>
        <taxon>Nocardioidaceae</taxon>
        <taxon>Nocardioides</taxon>
    </lineage>
</organism>
<dbReference type="Proteomes" id="UP001168363">
    <property type="component" value="Unassembled WGS sequence"/>
</dbReference>
<accession>A0ABT8TZV3</accession>
<name>A0ABT8TZV3_9ACTN</name>
<gene>
    <name evidence="1" type="ORF">QWJ41_20275</name>
</gene>
<evidence type="ECO:0000313" key="2">
    <source>
        <dbReference type="Proteomes" id="UP001168363"/>
    </source>
</evidence>
<sequence>MNDADAPSPHGRPVSPETQRLRSAARNLVVHFASVPINVDFDGSPEDFLTSMAMMFARQRYGCAESLVGSGFGGTVMGSLARSLFEDGLRWRWIAQDPKHRRTALLGDLLEERSRIAQVLADTDSTCPILMRWLMPLPDVADLTCASMTWLDAPVTPNEKQLLDDLLGRPTAESAAAIDVEPTPQIGAELLDIAGVRGIAEVLAFAGHGNYLGLQSSLTADGPIGFDARADYEALFIHAAAVGAVVTFLGASAIDSRAWPDGVDQTAFLDTATSLAQEVAEAAIAIHGLVAPRPVRVEPVRATGHSQARSVLRPEAVVRTDELLPEQPSPDRLRATMDHADAFGTWS</sequence>
<comment type="caution">
    <text evidence="1">The sequence shown here is derived from an EMBL/GenBank/DDBJ whole genome shotgun (WGS) entry which is preliminary data.</text>
</comment>
<dbReference type="EMBL" id="JAULSC010000041">
    <property type="protein sequence ID" value="MDO3398071.1"/>
    <property type="molecule type" value="Genomic_DNA"/>
</dbReference>
<dbReference type="RefSeq" id="WP_302710283.1">
    <property type="nucleotide sequence ID" value="NZ_JAULSC010000041.1"/>
</dbReference>
<proteinExistence type="predicted"/>